<name>A0A0L8BWP5_ENSAD</name>
<dbReference type="PANTHER" id="PTHR30514:SF18">
    <property type="entry name" value="RPIR-FAMILY TRANSCRIPTIONAL REGULATOR"/>
    <property type="match status" value="1"/>
</dbReference>
<reference evidence="3" key="1">
    <citation type="submission" date="2015-07" db="EMBL/GenBank/DDBJ databases">
        <title>Whole genome sequence of an Ensifer adhaerens strain isolated from a cave pool in the Wind Cave National Park.</title>
        <authorList>
            <person name="Eng W.W.H."/>
            <person name="Gan H.M."/>
            <person name="Barton H.A."/>
            <person name="Savka M.A."/>
        </authorList>
    </citation>
    <scope>NUCLEOTIDE SEQUENCE [LARGE SCALE GENOMIC DNA]</scope>
    <source>
        <strain evidence="3">SD006</strain>
    </source>
</reference>
<evidence type="ECO:0000259" key="1">
    <source>
        <dbReference type="PROSITE" id="PS51071"/>
    </source>
</evidence>
<dbReference type="InterPro" id="IPR046348">
    <property type="entry name" value="SIS_dom_sf"/>
</dbReference>
<dbReference type="AlphaFoldDB" id="A0A0L8BWP5"/>
<dbReference type="InterPro" id="IPR009057">
    <property type="entry name" value="Homeodomain-like_sf"/>
</dbReference>
<organism evidence="2 3">
    <name type="scientific">Ensifer adhaerens</name>
    <name type="common">Sinorhizobium morelense</name>
    <dbReference type="NCBI Taxonomy" id="106592"/>
    <lineage>
        <taxon>Bacteria</taxon>
        <taxon>Pseudomonadati</taxon>
        <taxon>Pseudomonadota</taxon>
        <taxon>Alphaproteobacteria</taxon>
        <taxon>Hyphomicrobiales</taxon>
        <taxon>Rhizobiaceae</taxon>
        <taxon>Sinorhizobium/Ensifer group</taxon>
        <taxon>Ensifer</taxon>
    </lineage>
</organism>
<dbReference type="Pfam" id="PF01380">
    <property type="entry name" value="SIS"/>
    <property type="match status" value="1"/>
</dbReference>
<dbReference type="InterPro" id="IPR000281">
    <property type="entry name" value="HTH_RpiR"/>
</dbReference>
<dbReference type="SUPFAM" id="SSF53697">
    <property type="entry name" value="SIS domain"/>
    <property type="match status" value="1"/>
</dbReference>
<dbReference type="GO" id="GO:0003700">
    <property type="term" value="F:DNA-binding transcription factor activity"/>
    <property type="evidence" value="ECO:0007669"/>
    <property type="project" value="InterPro"/>
</dbReference>
<accession>A0A0L8BWP5</accession>
<evidence type="ECO:0000313" key="2">
    <source>
        <dbReference type="EMBL" id="KOF19018.1"/>
    </source>
</evidence>
<dbReference type="InterPro" id="IPR047640">
    <property type="entry name" value="RpiR-like"/>
</dbReference>
<dbReference type="Pfam" id="PF01418">
    <property type="entry name" value="HTH_6"/>
    <property type="match status" value="1"/>
</dbReference>
<dbReference type="PANTHER" id="PTHR30514">
    <property type="entry name" value="GLUCOKINASE"/>
    <property type="match status" value="1"/>
</dbReference>
<dbReference type="GO" id="GO:0003677">
    <property type="term" value="F:DNA binding"/>
    <property type="evidence" value="ECO:0007669"/>
    <property type="project" value="UniProtKB-KW"/>
</dbReference>
<dbReference type="PATRIC" id="fig|106592.7.peg.6829"/>
<dbReference type="SUPFAM" id="SSF46689">
    <property type="entry name" value="Homeodomain-like"/>
    <property type="match status" value="1"/>
</dbReference>
<dbReference type="Gene3D" id="1.10.10.10">
    <property type="entry name" value="Winged helix-like DNA-binding domain superfamily/Winged helix DNA-binding domain"/>
    <property type="match status" value="1"/>
</dbReference>
<proteinExistence type="predicted"/>
<dbReference type="EMBL" id="LGAP01000006">
    <property type="protein sequence ID" value="KOF19018.1"/>
    <property type="molecule type" value="Genomic_DNA"/>
</dbReference>
<dbReference type="GO" id="GO:1901135">
    <property type="term" value="P:carbohydrate derivative metabolic process"/>
    <property type="evidence" value="ECO:0007669"/>
    <property type="project" value="InterPro"/>
</dbReference>
<dbReference type="InterPro" id="IPR001347">
    <property type="entry name" value="SIS_dom"/>
</dbReference>
<dbReference type="Gene3D" id="3.40.50.10490">
    <property type="entry name" value="Glucose-6-phosphate isomerase like protein, domain 1"/>
    <property type="match status" value="1"/>
</dbReference>
<dbReference type="OrthoDB" id="3237351at2"/>
<protein>
    <submittedName>
        <fullName evidence="2">DNA-binding protein</fullName>
    </submittedName>
</protein>
<gene>
    <name evidence="2" type="ORF">AC244_13490</name>
</gene>
<sequence>MSPKERSFLTRVRQVLPELHPAERRLGDFLCDFPGEVASYSAQELAALAHVSKATVSRFIQRLGYENYEEARRHARADKQTGSRLFLATSADTAGEQSVTAHVAQGVANIEATFLAISETQINTASAALLKARKVWVIGFRASHSFATYLQWQLTQVIENISAIPGGGQTLGEHLVSFTPDDVVIVFGLRRRIALMDALLNQVEKSGARLLYITDEGVPFLSQAEWHFRCQTLAPGPLFNHVSVMALCHLLTTRCIETAGVSGRNRLRGIEALNDALEEL</sequence>
<comment type="caution">
    <text evidence="2">The sequence shown here is derived from an EMBL/GenBank/DDBJ whole genome shotgun (WGS) entry which is preliminary data.</text>
</comment>
<evidence type="ECO:0000313" key="3">
    <source>
        <dbReference type="Proteomes" id="UP000037425"/>
    </source>
</evidence>
<keyword evidence="2" id="KW-0238">DNA-binding</keyword>
<feature type="domain" description="HTH rpiR-type" evidence="1">
    <location>
        <begin position="6"/>
        <end position="82"/>
    </location>
</feature>
<dbReference type="PROSITE" id="PS51071">
    <property type="entry name" value="HTH_RPIR"/>
    <property type="match status" value="1"/>
</dbReference>
<dbReference type="InterPro" id="IPR036388">
    <property type="entry name" value="WH-like_DNA-bd_sf"/>
</dbReference>
<dbReference type="Proteomes" id="UP000037425">
    <property type="component" value="Unassembled WGS sequence"/>
</dbReference>
<dbReference type="RefSeq" id="WP_053249355.1">
    <property type="nucleotide sequence ID" value="NZ_LGAP01000006.1"/>
</dbReference>
<dbReference type="GO" id="GO:0097367">
    <property type="term" value="F:carbohydrate derivative binding"/>
    <property type="evidence" value="ECO:0007669"/>
    <property type="project" value="InterPro"/>
</dbReference>